<gene>
    <name evidence="1" type="ORF">HKD42_03950</name>
</gene>
<reference evidence="1 2" key="1">
    <citation type="submission" date="2020-04" db="EMBL/GenBank/DDBJ databases">
        <authorList>
            <person name="Liu A."/>
        </authorList>
    </citation>
    <scope>NUCLEOTIDE SEQUENCE [LARGE SCALE GENOMIC DNA]</scope>
    <source>
        <strain evidence="1 2">RZ02</strain>
    </source>
</reference>
<dbReference type="AlphaFoldDB" id="A0A848QKS6"/>
<comment type="caution">
    <text evidence="1">The sequence shown here is derived from an EMBL/GenBank/DDBJ whole genome shotgun (WGS) entry which is preliminary data.</text>
</comment>
<evidence type="ECO:0000313" key="1">
    <source>
        <dbReference type="EMBL" id="NMW31207.1"/>
    </source>
</evidence>
<name>A0A848QKS6_9SPHN</name>
<evidence type="ECO:0000313" key="2">
    <source>
        <dbReference type="Proteomes" id="UP000561181"/>
    </source>
</evidence>
<dbReference type="Proteomes" id="UP000561181">
    <property type="component" value="Unassembled WGS sequence"/>
</dbReference>
<protein>
    <recommendedName>
        <fullName evidence="3">Elongation factor P</fullName>
    </recommendedName>
</protein>
<proteinExistence type="predicted"/>
<organism evidence="1 2">
    <name type="scientific">Pontixanthobacter rizhaonensis</name>
    <dbReference type="NCBI Taxonomy" id="2730337"/>
    <lineage>
        <taxon>Bacteria</taxon>
        <taxon>Pseudomonadati</taxon>
        <taxon>Pseudomonadota</taxon>
        <taxon>Alphaproteobacteria</taxon>
        <taxon>Sphingomonadales</taxon>
        <taxon>Erythrobacteraceae</taxon>
        <taxon>Pontixanthobacter</taxon>
    </lineage>
</organism>
<dbReference type="RefSeq" id="WP_170010495.1">
    <property type="nucleotide sequence ID" value="NZ_JABCRE010000002.1"/>
</dbReference>
<dbReference type="EMBL" id="JABCRE010000002">
    <property type="protein sequence ID" value="NMW31207.1"/>
    <property type="molecule type" value="Genomic_DNA"/>
</dbReference>
<accession>A0A848QKS6</accession>
<keyword evidence="2" id="KW-1185">Reference proteome</keyword>
<sequence>MAQSAGKLSTLPHGIYQCSLPGDAAGAAWVDLPGKQFIIDNASSYHTADGAGTYLFTGNRVTFTRGPMNGMQFERTGSQTLRWLDEKGELSRVRCTRRAGSI</sequence>
<evidence type="ECO:0008006" key="3">
    <source>
        <dbReference type="Google" id="ProtNLM"/>
    </source>
</evidence>